<reference evidence="1" key="2">
    <citation type="journal article" date="2015" name="Fish Shellfish Immunol.">
        <title>Early steps in the European eel (Anguilla anguilla)-Vibrio vulnificus interaction in the gills: Role of the RtxA13 toxin.</title>
        <authorList>
            <person name="Callol A."/>
            <person name="Pajuelo D."/>
            <person name="Ebbesson L."/>
            <person name="Teles M."/>
            <person name="MacKenzie S."/>
            <person name="Amaro C."/>
        </authorList>
    </citation>
    <scope>NUCLEOTIDE SEQUENCE</scope>
</reference>
<protein>
    <submittedName>
        <fullName evidence="1">Uncharacterized protein</fullName>
    </submittedName>
</protein>
<sequence length="82" mass="8839">MHTCLCLEAVRHARVVSVGQPPLAVFVIYCNAYGVFQVFDCVSALYRKPWEGTAGRDVSVTCSATQSAAENSEGGPKKCVEE</sequence>
<reference evidence="1" key="1">
    <citation type="submission" date="2014-11" db="EMBL/GenBank/DDBJ databases">
        <authorList>
            <person name="Amaro Gonzalez C."/>
        </authorList>
    </citation>
    <scope>NUCLEOTIDE SEQUENCE</scope>
</reference>
<organism evidence="1">
    <name type="scientific">Anguilla anguilla</name>
    <name type="common">European freshwater eel</name>
    <name type="synonym">Muraena anguilla</name>
    <dbReference type="NCBI Taxonomy" id="7936"/>
    <lineage>
        <taxon>Eukaryota</taxon>
        <taxon>Metazoa</taxon>
        <taxon>Chordata</taxon>
        <taxon>Craniata</taxon>
        <taxon>Vertebrata</taxon>
        <taxon>Euteleostomi</taxon>
        <taxon>Actinopterygii</taxon>
        <taxon>Neopterygii</taxon>
        <taxon>Teleostei</taxon>
        <taxon>Anguilliformes</taxon>
        <taxon>Anguillidae</taxon>
        <taxon>Anguilla</taxon>
    </lineage>
</organism>
<accession>A0A0E9XWP1</accession>
<name>A0A0E9XWP1_ANGAN</name>
<dbReference type="EMBL" id="GBXM01002332">
    <property type="protein sequence ID" value="JAI06246.1"/>
    <property type="molecule type" value="Transcribed_RNA"/>
</dbReference>
<proteinExistence type="predicted"/>
<dbReference type="AlphaFoldDB" id="A0A0E9XWP1"/>
<evidence type="ECO:0000313" key="1">
    <source>
        <dbReference type="EMBL" id="JAI06246.1"/>
    </source>
</evidence>